<dbReference type="InterPro" id="IPR036598">
    <property type="entry name" value="GOLD_dom_sf"/>
</dbReference>
<reference evidence="12 13" key="1">
    <citation type="submission" date="2022-12" db="EMBL/GenBank/DDBJ databases">
        <title>Chromosome-level genome of Tegillarca granosa.</title>
        <authorList>
            <person name="Kim J."/>
        </authorList>
    </citation>
    <scope>NUCLEOTIDE SEQUENCE [LARGE SCALE GENOMIC DNA]</scope>
    <source>
        <strain evidence="12">Teg-2019</strain>
        <tissue evidence="12">Adductor muscle</tissue>
    </source>
</reference>
<dbReference type="Proteomes" id="UP001217089">
    <property type="component" value="Unassembled WGS sequence"/>
</dbReference>
<accession>A0ABQ9E1S7</accession>
<evidence type="ECO:0000256" key="10">
    <source>
        <dbReference type="SAM" id="SignalP"/>
    </source>
</evidence>
<dbReference type="SUPFAM" id="SSF101576">
    <property type="entry name" value="Supernatant protein factor (SPF), C-terminal domain"/>
    <property type="match status" value="1"/>
</dbReference>
<evidence type="ECO:0000313" key="13">
    <source>
        <dbReference type="Proteomes" id="UP001217089"/>
    </source>
</evidence>
<keyword evidence="13" id="KW-1185">Reference proteome</keyword>
<dbReference type="InterPro" id="IPR015720">
    <property type="entry name" value="Emp24-like"/>
</dbReference>
<evidence type="ECO:0000256" key="1">
    <source>
        <dbReference type="ARBA" id="ARBA00004479"/>
    </source>
</evidence>
<keyword evidence="3 8" id="KW-0812">Transmembrane</keyword>
<dbReference type="Pfam" id="PF01105">
    <property type="entry name" value="EMP24_GP25L"/>
    <property type="match status" value="1"/>
</dbReference>
<evidence type="ECO:0000256" key="2">
    <source>
        <dbReference type="ARBA" id="ARBA00007104"/>
    </source>
</evidence>
<comment type="similarity">
    <text evidence="2 8">Belongs to the EMP24/GP25L family.</text>
</comment>
<evidence type="ECO:0000256" key="3">
    <source>
        <dbReference type="ARBA" id="ARBA00022692"/>
    </source>
</evidence>
<proteinExistence type="inferred from homology"/>
<keyword evidence="6 9" id="KW-0472">Membrane</keyword>
<organism evidence="12 13">
    <name type="scientific">Tegillarca granosa</name>
    <name type="common">Malaysian cockle</name>
    <name type="synonym">Anadara granosa</name>
    <dbReference type="NCBI Taxonomy" id="220873"/>
    <lineage>
        <taxon>Eukaryota</taxon>
        <taxon>Metazoa</taxon>
        <taxon>Spiralia</taxon>
        <taxon>Lophotrochozoa</taxon>
        <taxon>Mollusca</taxon>
        <taxon>Bivalvia</taxon>
        <taxon>Autobranchia</taxon>
        <taxon>Pteriomorphia</taxon>
        <taxon>Arcoida</taxon>
        <taxon>Arcoidea</taxon>
        <taxon>Arcidae</taxon>
        <taxon>Tegillarca</taxon>
    </lineage>
</organism>
<name>A0ABQ9E1S7_TEGGR</name>
<evidence type="ECO:0000256" key="8">
    <source>
        <dbReference type="RuleBase" id="RU003827"/>
    </source>
</evidence>
<dbReference type="EMBL" id="JARBDR010000921">
    <property type="protein sequence ID" value="KAJ8299419.1"/>
    <property type="molecule type" value="Genomic_DNA"/>
</dbReference>
<evidence type="ECO:0000256" key="9">
    <source>
        <dbReference type="SAM" id="Phobius"/>
    </source>
</evidence>
<protein>
    <recommendedName>
        <fullName evidence="11">GOLD domain-containing protein</fullName>
    </recommendedName>
</protein>
<feature type="domain" description="GOLD" evidence="11">
    <location>
        <begin position="36"/>
        <end position="118"/>
    </location>
</feature>
<keyword evidence="4 10" id="KW-0732">Signal</keyword>
<feature type="signal peptide" evidence="10">
    <location>
        <begin position="1"/>
        <end position="22"/>
    </location>
</feature>
<dbReference type="InterPro" id="IPR009038">
    <property type="entry name" value="GOLD_dom"/>
</dbReference>
<dbReference type="SMART" id="SM01190">
    <property type="entry name" value="EMP24_GP25L"/>
    <property type="match status" value="1"/>
</dbReference>
<evidence type="ECO:0000256" key="5">
    <source>
        <dbReference type="ARBA" id="ARBA00022989"/>
    </source>
</evidence>
<comment type="caution">
    <text evidence="12">The sequence shown here is derived from an EMBL/GenBank/DDBJ whole genome shotgun (WGS) entry which is preliminary data.</text>
</comment>
<evidence type="ECO:0000256" key="6">
    <source>
        <dbReference type="ARBA" id="ARBA00023136"/>
    </source>
</evidence>
<evidence type="ECO:0000259" key="11">
    <source>
        <dbReference type="PROSITE" id="PS50866"/>
    </source>
</evidence>
<keyword evidence="5 9" id="KW-1133">Transmembrane helix</keyword>
<evidence type="ECO:0000313" key="12">
    <source>
        <dbReference type="EMBL" id="KAJ8299419.1"/>
    </source>
</evidence>
<comment type="subcellular location">
    <subcellularLocation>
        <location evidence="7">Endomembrane system</location>
        <topology evidence="7">Single-pass membrane protein</topology>
    </subcellularLocation>
    <subcellularLocation>
        <location evidence="1 8">Membrane</location>
        <topology evidence="1 8">Single-pass type I membrane protein</topology>
    </subcellularLocation>
</comment>
<dbReference type="PROSITE" id="PS50866">
    <property type="entry name" value="GOLD"/>
    <property type="match status" value="1"/>
</dbReference>
<sequence>MGSSLQKVLLVYLLSILSLCNSLEIDLTADIAAGYKECFFQNIKKVVGMEVEYQVIDGGDMDIDFELVAPNGNIVVSETSKSDAVHKIDAAQPGDYKLCFDNTFSTFARKIVFFEIITDEDEDEDEDKDKKWDTNAAKEELANIVDMTIEDFKKLMDSVENNLDKSIQSQNALRNYEARDRNIQESNFQRVNWMSGVQVFVMVSVGLTQVLLIRSLFDDKSKIHKIMKART</sequence>
<gene>
    <name evidence="12" type="ORF">KUTeg_023479</name>
</gene>
<evidence type="ECO:0000256" key="7">
    <source>
        <dbReference type="ARBA" id="ARBA00037847"/>
    </source>
</evidence>
<dbReference type="PANTHER" id="PTHR22811">
    <property type="entry name" value="TRANSMEMBRANE EMP24 DOMAIN-CONTAINING PROTEIN"/>
    <property type="match status" value="1"/>
</dbReference>
<evidence type="ECO:0000256" key="4">
    <source>
        <dbReference type="ARBA" id="ARBA00022729"/>
    </source>
</evidence>
<feature type="chain" id="PRO_5045989740" description="GOLD domain-containing protein" evidence="10">
    <location>
        <begin position="23"/>
        <end position="231"/>
    </location>
</feature>
<feature type="transmembrane region" description="Helical" evidence="9">
    <location>
        <begin position="193"/>
        <end position="217"/>
    </location>
</feature>
<dbReference type="Gene3D" id="2.60.120.680">
    <property type="entry name" value="GOLD domain"/>
    <property type="match status" value="1"/>
</dbReference>